<accession>A0A979FKT2</accession>
<feature type="region of interest" description="Disordered" evidence="1">
    <location>
        <begin position="398"/>
        <end position="426"/>
    </location>
</feature>
<feature type="compositionally biased region" description="Polar residues" evidence="1">
    <location>
        <begin position="1006"/>
        <end position="1018"/>
    </location>
</feature>
<feature type="compositionally biased region" description="Polar residues" evidence="1">
    <location>
        <begin position="411"/>
        <end position="420"/>
    </location>
</feature>
<evidence type="ECO:0000256" key="1">
    <source>
        <dbReference type="SAM" id="MobiDB-lite"/>
    </source>
</evidence>
<evidence type="ECO:0000313" key="3">
    <source>
        <dbReference type="RefSeq" id="XP_047737142.1"/>
    </source>
</evidence>
<reference evidence="3" key="1">
    <citation type="submission" date="2025-08" db="UniProtKB">
        <authorList>
            <consortium name="RefSeq"/>
        </authorList>
    </citation>
    <scope>IDENTIFICATION</scope>
    <source>
        <tissue evidence="3">Whole organism</tissue>
    </source>
</reference>
<dbReference type="Proteomes" id="UP000694843">
    <property type="component" value="Unplaced"/>
</dbReference>
<keyword evidence="2" id="KW-1185">Reference proteome</keyword>
<feature type="region of interest" description="Disordered" evidence="1">
    <location>
        <begin position="968"/>
        <end position="1033"/>
    </location>
</feature>
<sequence length="1633" mass="180885">MRSLMQAGIYLLGEPRLNFLSRGFPCGGYILTGVSNPPALENYRHRNLLQLSDALHEVLELNQFRRLVRRYPHEPEPYHVITNQRYHPEQYRRRFTSRLSSPERSVYLRRGNRMMSKCSPGTQGETSGTGTASTGPGPGTAGAGTGTASARIASAGTGTAAAKTGTTKASTGTSAFTGTSAVTGTSAKTGTSAVSGTSVLSWTSTGTGTQCQPSSSTNGRSNRTSLGLSPLSSLRSLRYATKCFTRRCGVSLVEFETSIKRLMSCNATIASANLFTPSLISLLKYLALNLRAPFIQSISSSQEDYLWMCMNHYLNPDNMATGVYFRPELSHFLSEKDFFPPETRMDLTAACRMHGAYSGNVYQIIGTILYKTGRFDRLKALNPDGLVWRVLPDVGNRSRRGGGHDGGGNAPLTSPSNSYPRTRPLGRPIVECDTQKRALLQTMEEDAVANVLESVPSCLNAALWPPQDSEGRDKCPQGVPQCGATEATQDNIKISNSANGSRSSDFFDENLAKKRSLEVACHVLNGRAAFCKVAMALRDIEVCLGIAFNNNPSGASLSDFMALRKAGFGDKPSIFEGSPTALDDPPLHQYLWGCFTGTFNSTSCKEKAAEIAMRATSNFLPTFVDDEMRQGLGFYDDIMGRDLVAPQNYHPEPFFRYLPEPLLRGYAEPLLRVHPEPPLRGFPEPPSVSTVTSRLDMASGQWVQLHSSNPRNSMQFPDVRRYPEMAQSNPCTDPAPNLQQICSRFVDVVPVEYVKNVPESSDIEMVVHQDDSDSSYDDDEDYDAKAWYQEIFEGADSDDETSLWLPQSEDYVREIIPLPLNSVLDDIHEEDECESDLSPLEEEENMSEMCPGGNGGVGGGASLLPEDTGMCLGGNDAAGGGASLLPSPDPSLPNGDATEPVVDTDLFVSEKPATSYLGRRYRLARDLFAHRIKSLTQVLCGYDTSEEVAAEFDVEMFWFEQTEPDKNFTWDENDSSTWGSYTTGSKRSASSTLGRVGGSSHRVGTDSLNTNKQKSASTEPVGKSGPNLESLSQREKLSAQFSSCNETGKREMISKILSSEPVFHSLFHEALQQDTNTDENLFTHAEQKINRESCTIASDFYQGHLRGIHESMLLALQELSDDELLSPEPIQLPEFDYLKTDDFPTSESEVLGTSYYSDLVLVLRNYHSYFGVLSHRLAQNIAKSMYEIQKKIFHILEWDSFVLVCLGDPLSVLSWLGADPEEWSLIPEESHLPEFRYPAFLELENRENVFSWTSLLSGSMLKAFENWTSVWPCGIITRCFFDQDFVLLCVDEFNKGVLDHFGLGFAEEYLFSLMEFLGSTYAVYQIMIHLLNPKENFLSVPMTEAFSKTPSFHLGYYGFIKAHLDHKKGLRARDMHGSDPMETGTLPLDHRKGLRAREIHGSDPTETETLGLNPRKCVRGSEIHGSDPMGTGTLGLDEDMYGDQSSVCRAHADALAYLTGTRVSLPLLQSVLQELADYAALVHAWSVVQQVVAQARCPHLLVYEDSNVAKICGDFNGCLDLNRMPELNLSPPVHRNPEVQLRPGVQVNQRVHLNPEVRMNQALCELLVYRPVPPARGCFDPPARGCFDPPARVLSRWVPVPPQYSITDKDYFPLWYHYQAVDENNNNVNDDER</sequence>
<protein>
    <submittedName>
        <fullName evidence="3">Uncharacterized protein LOC108673614</fullName>
    </submittedName>
</protein>
<feature type="compositionally biased region" description="Low complexity" evidence="1">
    <location>
        <begin position="214"/>
        <end position="227"/>
    </location>
</feature>
<evidence type="ECO:0000313" key="2">
    <source>
        <dbReference type="Proteomes" id="UP000694843"/>
    </source>
</evidence>
<feature type="compositionally biased region" description="Low complexity" evidence="1">
    <location>
        <begin position="119"/>
        <end position="135"/>
    </location>
</feature>
<name>A0A979FKT2_HYAAZ</name>
<organism evidence="2 3">
    <name type="scientific">Hyalella azteca</name>
    <name type="common">Amphipod</name>
    <dbReference type="NCBI Taxonomy" id="294128"/>
    <lineage>
        <taxon>Eukaryota</taxon>
        <taxon>Metazoa</taxon>
        <taxon>Ecdysozoa</taxon>
        <taxon>Arthropoda</taxon>
        <taxon>Crustacea</taxon>
        <taxon>Multicrustacea</taxon>
        <taxon>Malacostraca</taxon>
        <taxon>Eumalacostraca</taxon>
        <taxon>Peracarida</taxon>
        <taxon>Amphipoda</taxon>
        <taxon>Senticaudata</taxon>
        <taxon>Talitrida</taxon>
        <taxon>Talitroidea</taxon>
        <taxon>Hyalellidae</taxon>
        <taxon>Hyalella</taxon>
    </lineage>
</organism>
<feature type="compositionally biased region" description="Polar residues" evidence="1">
    <location>
        <begin position="200"/>
        <end position="213"/>
    </location>
</feature>
<dbReference type="RefSeq" id="XP_047737142.1">
    <property type="nucleotide sequence ID" value="XM_047881186.1"/>
</dbReference>
<gene>
    <name evidence="3" type="primary">LOC108673614</name>
</gene>
<feature type="compositionally biased region" description="Low complexity" evidence="1">
    <location>
        <begin position="146"/>
        <end position="199"/>
    </location>
</feature>
<proteinExistence type="predicted"/>
<feature type="compositionally biased region" description="Polar residues" evidence="1">
    <location>
        <begin position="975"/>
        <end position="993"/>
    </location>
</feature>
<dbReference type="KEGG" id="hazt:108673614"/>
<feature type="compositionally biased region" description="Gly residues" evidence="1">
    <location>
        <begin position="136"/>
        <end position="145"/>
    </location>
</feature>
<feature type="region of interest" description="Disordered" evidence="1">
    <location>
        <begin position="93"/>
        <end position="227"/>
    </location>
</feature>
<dbReference type="GeneID" id="108673614"/>